<dbReference type="InterPro" id="IPR045584">
    <property type="entry name" value="Pilin-like"/>
</dbReference>
<dbReference type="InterPro" id="IPR011453">
    <property type="entry name" value="DUF1559"/>
</dbReference>
<dbReference type="InterPro" id="IPR027558">
    <property type="entry name" value="Pre_pil_HX9DG_C"/>
</dbReference>
<dbReference type="RefSeq" id="WP_145041404.1">
    <property type="nucleotide sequence ID" value="NZ_CP036347.1"/>
</dbReference>
<feature type="domain" description="DUF1559" evidence="2">
    <location>
        <begin position="38"/>
        <end position="298"/>
    </location>
</feature>
<name>A0A517WE84_9PLAN</name>
<dbReference type="PANTHER" id="PTHR30093:SF2">
    <property type="entry name" value="TYPE II SECRETION SYSTEM PROTEIN H"/>
    <property type="match status" value="1"/>
</dbReference>
<keyword evidence="1" id="KW-0472">Membrane</keyword>
<evidence type="ECO:0000313" key="3">
    <source>
        <dbReference type="EMBL" id="QDU03557.1"/>
    </source>
</evidence>
<accession>A0A517WE84</accession>
<dbReference type="Gene3D" id="3.30.700.10">
    <property type="entry name" value="Glycoprotein, Type 4 Pilin"/>
    <property type="match status" value="1"/>
</dbReference>
<evidence type="ECO:0000256" key="1">
    <source>
        <dbReference type="SAM" id="Phobius"/>
    </source>
</evidence>
<reference evidence="3 4" key="1">
    <citation type="submission" date="2019-02" db="EMBL/GenBank/DDBJ databases">
        <title>Deep-cultivation of Planctomycetes and their phenomic and genomic characterization uncovers novel biology.</title>
        <authorList>
            <person name="Wiegand S."/>
            <person name="Jogler M."/>
            <person name="Boedeker C."/>
            <person name="Pinto D."/>
            <person name="Vollmers J."/>
            <person name="Rivas-Marin E."/>
            <person name="Kohn T."/>
            <person name="Peeters S.H."/>
            <person name="Heuer A."/>
            <person name="Rast P."/>
            <person name="Oberbeckmann S."/>
            <person name="Bunk B."/>
            <person name="Jeske O."/>
            <person name="Meyerdierks A."/>
            <person name="Storesund J.E."/>
            <person name="Kallscheuer N."/>
            <person name="Luecker S."/>
            <person name="Lage O.M."/>
            <person name="Pohl T."/>
            <person name="Merkel B.J."/>
            <person name="Hornburger P."/>
            <person name="Mueller R.-W."/>
            <person name="Bruemmer F."/>
            <person name="Labrenz M."/>
            <person name="Spormann A.M."/>
            <person name="Op den Camp H."/>
            <person name="Overmann J."/>
            <person name="Amann R."/>
            <person name="Jetten M.S.M."/>
            <person name="Mascher T."/>
            <person name="Medema M.H."/>
            <person name="Devos D.P."/>
            <person name="Kaster A.-K."/>
            <person name="Ovreas L."/>
            <person name="Rohde M."/>
            <person name="Galperin M.Y."/>
            <person name="Jogler C."/>
        </authorList>
    </citation>
    <scope>NUCLEOTIDE SEQUENCE [LARGE SCALE GENOMIC DNA]</scope>
    <source>
        <strain evidence="3 4">V6</strain>
    </source>
</reference>
<protein>
    <submittedName>
        <fullName evidence="3">Putative major pilin subunit</fullName>
    </submittedName>
</protein>
<dbReference type="Pfam" id="PF07596">
    <property type="entry name" value="SBP_bac_10"/>
    <property type="match status" value="1"/>
</dbReference>
<keyword evidence="1" id="KW-0812">Transmembrane</keyword>
<organism evidence="3 4">
    <name type="scientific">Gimesia chilikensis</name>
    <dbReference type="NCBI Taxonomy" id="2605989"/>
    <lineage>
        <taxon>Bacteria</taxon>
        <taxon>Pseudomonadati</taxon>
        <taxon>Planctomycetota</taxon>
        <taxon>Planctomycetia</taxon>
        <taxon>Planctomycetales</taxon>
        <taxon>Planctomycetaceae</taxon>
        <taxon>Gimesia</taxon>
    </lineage>
</organism>
<gene>
    <name evidence="3" type="ORF">V6x_32780</name>
</gene>
<feature type="transmembrane region" description="Helical" evidence="1">
    <location>
        <begin position="12"/>
        <end position="37"/>
    </location>
</feature>
<sequence>MDLSKQNRLRTRGFTLIELLVVIAIIAILIALLLPAVQQAREAARRSSCKNNLKQMGLALHNYHDAHSVFPPAAIAPGSCYCERVLGLSAGTSPKLLNHTFYQLLLPYLDLAPLYNKYNFSLSSSDHVARSDGSYCGSVGPTFAGSGQLTVAPNNYPVFLCPSDPDQTSYGNYQKTSYGRAGYTTEYSLVTTYGTDSNRLKGTLGFNGSARIGDIKDGTSNTMVLIESPLLLTSSSYGPFWNSYRHTNVILPYSYGINKNHPGYDKPYAWGAGSHHVGGCHMLMNDGSVRFLSENVDRITVIQALVSIKGGEVMPEF</sequence>
<dbReference type="InterPro" id="IPR012902">
    <property type="entry name" value="N_methyl_site"/>
</dbReference>
<evidence type="ECO:0000259" key="2">
    <source>
        <dbReference type="Pfam" id="PF07596"/>
    </source>
</evidence>
<dbReference type="PANTHER" id="PTHR30093">
    <property type="entry name" value="GENERAL SECRETION PATHWAY PROTEIN G"/>
    <property type="match status" value="1"/>
</dbReference>
<dbReference type="NCBIfam" id="TIGR02532">
    <property type="entry name" value="IV_pilin_GFxxxE"/>
    <property type="match status" value="1"/>
</dbReference>
<proteinExistence type="predicted"/>
<keyword evidence="1" id="KW-1133">Transmembrane helix</keyword>
<dbReference type="SUPFAM" id="SSF54523">
    <property type="entry name" value="Pili subunits"/>
    <property type="match status" value="1"/>
</dbReference>
<dbReference type="AlphaFoldDB" id="A0A517WE84"/>
<evidence type="ECO:0000313" key="4">
    <source>
        <dbReference type="Proteomes" id="UP000320722"/>
    </source>
</evidence>
<dbReference type="Proteomes" id="UP000320722">
    <property type="component" value="Chromosome"/>
</dbReference>
<dbReference type="NCBIfam" id="TIGR04294">
    <property type="entry name" value="pre_pil_HX9DG"/>
    <property type="match status" value="1"/>
</dbReference>
<dbReference type="PROSITE" id="PS00409">
    <property type="entry name" value="PROKAR_NTER_METHYL"/>
    <property type="match status" value="1"/>
</dbReference>
<dbReference type="Pfam" id="PF07963">
    <property type="entry name" value="N_methyl"/>
    <property type="match status" value="1"/>
</dbReference>
<dbReference type="EMBL" id="CP036347">
    <property type="protein sequence ID" value="QDU03557.1"/>
    <property type="molecule type" value="Genomic_DNA"/>
</dbReference>